<organism evidence="10 11">
    <name type="scientific">Tritrichomonas foetus</name>
    <dbReference type="NCBI Taxonomy" id="1144522"/>
    <lineage>
        <taxon>Eukaryota</taxon>
        <taxon>Metamonada</taxon>
        <taxon>Parabasalia</taxon>
        <taxon>Tritrichomonadida</taxon>
        <taxon>Tritrichomonadidae</taxon>
        <taxon>Tritrichomonas</taxon>
    </lineage>
</organism>
<dbReference type="VEuPathDB" id="TrichDB:TRFO_40321"/>
<evidence type="ECO:0000313" key="10">
    <source>
        <dbReference type="EMBL" id="OHS93377.1"/>
    </source>
</evidence>
<evidence type="ECO:0000256" key="5">
    <source>
        <dbReference type="ARBA" id="ARBA00022829"/>
    </source>
</evidence>
<accession>A0A1J4J3Q6</accession>
<keyword evidence="7" id="KW-0539">Nucleus</keyword>
<dbReference type="AlphaFoldDB" id="A0A1J4J3Q6"/>
<comment type="subcellular location">
    <subcellularLocation>
        <location evidence="2">Cytoplasm</location>
        <location evidence="2">Cytoskeleton</location>
        <location evidence="2">Spindle</location>
    </subcellularLocation>
    <subcellularLocation>
        <location evidence="1">Nucleus</location>
    </subcellularLocation>
</comment>
<dbReference type="Proteomes" id="UP000179807">
    <property type="component" value="Unassembled WGS sequence"/>
</dbReference>
<reference evidence="10" key="1">
    <citation type="submission" date="2016-10" db="EMBL/GenBank/DDBJ databases">
        <authorList>
            <person name="Benchimol M."/>
            <person name="Almeida L.G."/>
            <person name="Vasconcelos A.T."/>
            <person name="Perreira-Neves A."/>
            <person name="Rosa I.A."/>
            <person name="Tasca T."/>
            <person name="Bogo M.R."/>
            <person name="de Souza W."/>
        </authorList>
    </citation>
    <scope>NUCLEOTIDE SEQUENCE [LARGE SCALE GENOMIC DNA]</scope>
    <source>
        <strain evidence="10">K</strain>
    </source>
</reference>
<evidence type="ECO:0000256" key="7">
    <source>
        <dbReference type="ARBA" id="ARBA00023242"/>
    </source>
</evidence>
<evidence type="ECO:0000256" key="6">
    <source>
        <dbReference type="ARBA" id="ARBA00023212"/>
    </source>
</evidence>
<name>A0A1J4J3Q6_9EUKA</name>
<dbReference type="GO" id="GO:0007059">
    <property type="term" value="P:chromosome segregation"/>
    <property type="evidence" value="ECO:0007669"/>
    <property type="project" value="UniProtKB-KW"/>
</dbReference>
<comment type="caution">
    <text evidence="10">The sequence shown here is derived from an EMBL/GenBank/DDBJ whole genome shotgun (WGS) entry which is preliminary data.</text>
</comment>
<sequence length="197" mass="22264">MSKGDANLEQEFEKHLNWMQSLIADNDATTASQSSGKNDYESQIDDLIASIQSPSEQKQPKVSDICQTYSNLNQEAQNSKPQQSKKSEVKQYRISDIPEDSEEESDCEDYYVEDAAEIRGQEIPDWARAANLLVELQKQASVDPDKIFTNFERTCDLSSMFEKKKRSFKVRGDSGWWAADGLTPAEEANYKKAVGFA</sequence>
<evidence type="ECO:0000256" key="4">
    <source>
        <dbReference type="ARBA" id="ARBA00022490"/>
    </source>
</evidence>
<protein>
    <recommendedName>
        <fullName evidence="9">Inner centromere protein ARK-binding domain-containing protein</fullName>
    </recommendedName>
</protein>
<evidence type="ECO:0000313" key="11">
    <source>
        <dbReference type="Proteomes" id="UP000179807"/>
    </source>
</evidence>
<keyword evidence="11" id="KW-1185">Reference proteome</keyword>
<gene>
    <name evidence="10" type="ORF">TRFO_40321</name>
</gene>
<dbReference type="EMBL" id="MLAK01001406">
    <property type="protein sequence ID" value="OHS93377.1"/>
    <property type="molecule type" value="Genomic_DNA"/>
</dbReference>
<dbReference type="GO" id="GO:0005634">
    <property type="term" value="C:nucleus"/>
    <property type="evidence" value="ECO:0007669"/>
    <property type="project" value="UniProtKB-SubCell"/>
</dbReference>
<dbReference type="OrthoDB" id="6123at2759"/>
<dbReference type="GO" id="GO:0005819">
    <property type="term" value="C:spindle"/>
    <property type="evidence" value="ECO:0007669"/>
    <property type="project" value="UniProtKB-SubCell"/>
</dbReference>
<feature type="compositionally biased region" description="Acidic residues" evidence="8">
    <location>
        <begin position="97"/>
        <end position="107"/>
    </location>
</feature>
<evidence type="ECO:0000256" key="3">
    <source>
        <dbReference type="ARBA" id="ARBA00010042"/>
    </source>
</evidence>
<dbReference type="RefSeq" id="XP_068346514.1">
    <property type="nucleotide sequence ID" value="XM_068513134.1"/>
</dbReference>
<feature type="compositionally biased region" description="Polar residues" evidence="8">
    <location>
        <begin position="28"/>
        <end position="37"/>
    </location>
</feature>
<evidence type="ECO:0000256" key="1">
    <source>
        <dbReference type="ARBA" id="ARBA00004123"/>
    </source>
</evidence>
<evidence type="ECO:0000256" key="8">
    <source>
        <dbReference type="SAM" id="MobiDB-lite"/>
    </source>
</evidence>
<dbReference type="PANTHER" id="PTHR13142:SF1">
    <property type="entry name" value="INNER CENTROMERE PROTEIN"/>
    <property type="match status" value="1"/>
</dbReference>
<keyword evidence="5" id="KW-0159">Chromosome partition</keyword>
<keyword evidence="6" id="KW-0206">Cytoskeleton</keyword>
<evidence type="ECO:0000259" key="9">
    <source>
        <dbReference type="Pfam" id="PF03941"/>
    </source>
</evidence>
<feature type="domain" description="Inner centromere protein ARK-binding" evidence="9">
    <location>
        <begin position="96"/>
        <end position="161"/>
    </location>
</feature>
<dbReference type="PANTHER" id="PTHR13142">
    <property type="entry name" value="INNER CENTROMERE PROTEIN"/>
    <property type="match status" value="1"/>
</dbReference>
<dbReference type="InterPro" id="IPR005635">
    <property type="entry name" value="Inner_centromere_prot_ARK-bd"/>
</dbReference>
<proteinExistence type="inferred from homology"/>
<evidence type="ECO:0000256" key="2">
    <source>
        <dbReference type="ARBA" id="ARBA00004186"/>
    </source>
</evidence>
<keyword evidence="4" id="KW-0963">Cytoplasm</keyword>
<comment type="similarity">
    <text evidence="3">Belongs to the INCENP family.</text>
</comment>
<feature type="compositionally biased region" description="Polar residues" evidence="8">
    <location>
        <begin position="65"/>
        <end position="84"/>
    </location>
</feature>
<feature type="region of interest" description="Disordered" evidence="8">
    <location>
        <begin position="28"/>
        <end position="107"/>
    </location>
</feature>
<dbReference type="Pfam" id="PF03941">
    <property type="entry name" value="INCENP_ARK-bind"/>
    <property type="match status" value="1"/>
</dbReference>
<dbReference type="GeneID" id="94847838"/>